<dbReference type="Proteomes" id="UP000054623">
    <property type="component" value="Unassembled WGS sequence"/>
</dbReference>
<dbReference type="RefSeq" id="WP_011461036.1">
    <property type="nucleotide sequence ID" value="NZ_LK996017.1"/>
</dbReference>
<feature type="transmembrane region" description="Helical" evidence="6">
    <location>
        <begin position="147"/>
        <end position="167"/>
    </location>
</feature>
<evidence type="ECO:0000313" key="8">
    <source>
        <dbReference type="EMBL" id="KTE93818.1"/>
    </source>
</evidence>
<reference evidence="7" key="1">
    <citation type="submission" date="2014-07" db="EMBL/GenBank/DDBJ databases">
        <authorList>
            <person name="Hornung V.Bastian."/>
        </authorList>
    </citation>
    <scope>NUCLEOTIDE SEQUENCE</scope>
    <source>
        <strain evidence="7">PCE-S</strain>
    </source>
</reference>
<feature type="transmembrane region" description="Helical" evidence="6">
    <location>
        <begin position="113"/>
        <end position="135"/>
    </location>
</feature>
<keyword evidence="3 6" id="KW-0812">Transmembrane</keyword>
<evidence type="ECO:0000256" key="4">
    <source>
        <dbReference type="ARBA" id="ARBA00022989"/>
    </source>
</evidence>
<feature type="transmembrane region" description="Helical" evidence="6">
    <location>
        <begin position="46"/>
        <end position="64"/>
    </location>
</feature>
<evidence type="ECO:0000256" key="2">
    <source>
        <dbReference type="ARBA" id="ARBA00022475"/>
    </source>
</evidence>
<feature type="transmembrane region" description="Helical" evidence="6">
    <location>
        <begin position="84"/>
        <end position="107"/>
    </location>
</feature>
<dbReference type="PANTHER" id="PTHR30250">
    <property type="entry name" value="PST FAMILY PREDICTED COLANIC ACID TRANSPORTER"/>
    <property type="match status" value="1"/>
</dbReference>
<proteinExistence type="predicted"/>
<feature type="transmembrane region" description="Helical" evidence="6">
    <location>
        <begin position="290"/>
        <end position="310"/>
    </location>
</feature>
<feature type="transmembrane region" description="Helical" evidence="6">
    <location>
        <begin position="173"/>
        <end position="191"/>
    </location>
</feature>
<dbReference type="AlphaFoldDB" id="A0A098B6H9"/>
<dbReference type="PATRIC" id="fig|49338.4.peg.3860"/>
<feature type="transmembrane region" description="Helical" evidence="6">
    <location>
        <begin position="378"/>
        <end position="400"/>
    </location>
</feature>
<feature type="transmembrane region" description="Helical" evidence="6">
    <location>
        <begin position="436"/>
        <end position="453"/>
    </location>
</feature>
<gene>
    <name evidence="8" type="ORF">AT727_02360</name>
    <name evidence="7" type="ORF">DPCES_3595</name>
</gene>
<feature type="transmembrane region" description="Helical" evidence="6">
    <location>
        <begin position="219"/>
        <end position="236"/>
    </location>
</feature>
<dbReference type="Pfam" id="PF01943">
    <property type="entry name" value="Polysacc_synt"/>
    <property type="match status" value="1"/>
</dbReference>
<comment type="subcellular location">
    <subcellularLocation>
        <location evidence="1">Cell membrane</location>
        <topology evidence="1">Multi-pass membrane protein</topology>
    </subcellularLocation>
</comment>
<feature type="transmembrane region" description="Helical" evidence="6">
    <location>
        <begin position="412"/>
        <end position="430"/>
    </location>
</feature>
<keyword evidence="2" id="KW-1003">Cell membrane</keyword>
<dbReference type="CDD" id="cd13128">
    <property type="entry name" value="MATE_Wzx_like"/>
    <property type="match status" value="1"/>
</dbReference>
<name>A0A098B6H9_DESHA</name>
<feature type="transmembrane region" description="Helical" evidence="6">
    <location>
        <begin position="248"/>
        <end position="269"/>
    </location>
</feature>
<organism evidence="7">
    <name type="scientific">Desulfitobacterium hafniense</name>
    <name type="common">Desulfitobacterium frappieri</name>
    <dbReference type="NCBI Taxonomy" id="49338"/>
    <lineage>
        <taxon>Bacteria</taxon>
        <taxon>Bacillati</taxon>
        <taxon>Bacillota</taxon>
        <taxon>Clostridia</taxon>
        <taxon>Eubacteriales</taxon>
        <taxon>Desulfitobacteriaceae</taxon>
        <taxon>Desulfitobacterium</taxon>
    </lineage>
</organism>
<dbReference type="PANTHER" id="PTHR30250:SF11">
    <property type="entry name" value="O-ANTIGEN TRANSPORTER-RELATED"/>
    <property type="match status" value="1"/>
</dbReference>
<evidence type="ECO:0000256" key="6">
    <source>
        <dbReference type="SAM" id="Phobius"/>
    </source>
</evidence>
<sequence length="472" mass="52448">MDTRLLAKNATALGISSILAKSIAAVLGILVTRYLGPESYGDYSTAYAYVGTFILFAELGISQLMVQEGAKDPAVLPRYFGNTLLLKTLLCVLCYLAMLVFMFPAGYNETVRLMIVFVGVAVCFNAINQSIYNYYQAVQKIYLSASFQFLTTLLIALFTIIVLVAGLGVVSITFAHLFSYIIITILLYLALRKEIKPRTDLPHLAGMVWNGLPFGVHRIFYYLFTQFSILILSLTVSNVEVGIFSAAYKLVLILIFIPSLMTSALYPILYQLGDTDRSQHQNVIEKVFKVLSAVGIAGSMLMFVLAGPLMEWLYDGKFNEAIPIFMIVAWLLALECMSFSLGDILTTTGRQMQRTLVQGLALLLLTVLTYALNPVMGIYGAAYAVIIAEIFIFFAYYYMIRKNVYKIRIWRQLPGTLISSLLMAGTAWLLIGFHPLLSASLAGVVFCLAIAILDKDFRRIGVYILKRVTGGR</sequence>
<evidence type="ECO:0000313" key="7">
    <source>
        <dbReference type="EMBL" id="CDX03481.1"/>
    </source>
</evidence>
<dbReference type="OrthoDB" id="9815702at2"/>
<feature type="transmembrane region" description="Helical" evidence="6">
    <location>
        <begin position="322"/>
        <end position="344"/>
    </location>
</feature>
<evidence type="ECO:0000256" key="3">
    <source>
        <dbReference type="ARBA" id="ARBA00022692"/>
    </source>
</evidence>
<reference evidence="8 9" key="2">
    <citation type="submission" date="2015-12" db="EMBL/GenBank/DDBJ databases">
        <title>Draft Genome Sequence of Desulfitobacterium hafniense Strain DH, a Sulfate-reducing Bacterium Isolated from Paddy Soils.</title>
        <authorList>
            <person name="Bao P."/>
            <person name="Zhang X."/>
            <person name="Li G."/>
        </authorList>
    </citation>
    <scope>NUCLEOTIDE SEQUENCE [LARGE SCALE GENOMIC DNA]</scope>
    <source>
        <strain evidence="8 9">DH</strain>
    </source>
</reference>
<evidence type="ECO:0000313" key="9">
    <source>
        <dbReference type="Proteomes" id="UP000054623"/>
    </source>
</evidence>
<dbReference type="EMBL" id="LOCK01000001">
    <property type="protein sequence ID" value="KTE93818.1"/>
    <property type="molecule type" value="Genomic_DNA"/>
</dbReference>
<dbReference type="GO" id="GO:0005886">
    <property type="term" value="C:plasma membrane"/>
    <property type="evidence" value="ECO:0007669"/>
    <property type="project" value="UniProtKB-SubCell"/>
</dbReference>
<evidence type="ECO:0000256" key="1">
    <source>
        <dbReference type="ARBA" id="ARBA00004651"/>
    </source>
</evidence>
<dbReference type="InterPro" id="IPR002797">
    <property type="entry name" value="Polysacc_synth"/>
</dbReference>
<accession>A0A098B6H9</accession>
<dbReference type="InterPro" id="IPR050833">
    <property type="entry name" value="Poly_Biosynth_Transport"/>
</dbReference>
<protein>
    <submittedName>
        <fullName evidence="7">Membrane protein involved in the export of O-antigen and teichoic acid</fullName>
    </submittedName>
    <submittedName>
        <fullName evidence="8">Polysaccharide biosynthesis protein</fullName>
    </submittedName>
</protein>
<keyword evidence="4 6" id="KW-1133">Transmembrane helix</keyword>
<evidence type="ECO:0000256" key="5">
    <source>
        <dbReference type="ARBA" id="ARBA00023136"/>
    </source>
</evidence>
<keyword evidence="5 6" id="KW-0472">Membrane</keyword>
<feature type="transmembrane region" description="Helical" evidence="6">
    <location>
        <begin position="356"/>
        <end position="372"/>
    </location>
</feature>
<feature type="transmembrane region" description="Helical" evidence="6">
    <location>
        <begin position="12"/>
        <end position="34"/>
    </location>
</feature>
<dbReference type="EMBL" id="LK996017">
    <property type="protein sequence ID" value="CDX03481.1"/>
    <property type="molecule type" value="Genomic_DNA"/>
</dbReference>